<evidence type="ECO:0000313" key="1">
    <source>
        <dbReference type="EMBL" id="QXJ21212.1"/>
    </source>
</evidence>
<reference evidence="1" key="1">
    <citation type="submission" date="2020-07" db="EMBL/GenBank/DDBJ databases">
        <authorList>
            <person name="Tarantini F.S."/>
            <person name="Hong K.W."/>
            <person name="Chan K.G."/>
        </authorList>
    </citation>
    <scope>NUCLEOTIDE SEQUENCE</scope>
    <source>
        <strain evidence="1">32-07</strain>
    </source>
</reference>
<dbReference type="Proteomes" id="UP001049518">
    <property type="component" value="Chromosome"/>
</dbReference>
<dbReference type="RefSeq" id="WP_231334351.1">
    <property type="nucleotide sequence ID" value="NZ_CP059572.1"/>
</dbReference>
<dbReference type="SUPFAM" id="SSF52540">
    <property type="entry name" value="P-loop containing nucleoside triphosphate hydrolases"/>
    <property type="match status" value="1"/>
</dbReference>
<keyword evidence="2" id="KW-1185">Reference proteome</keyword>
<protein>
    <recommendedName>
        <fullName evidence="3">ATP-binding protein</fullName>
    </recommendedName>
</protein>
<name>A0ABX8QR59_9ACTN</name>
<proteinExistence type="predicted"/>
<sequence length="340" mass="38116">MKTGSVNGLPRPQTKMAKIGLWGASGSGKTSYLAALYVAVTQNGKWNIGGVDQESVDFLTEKTDTLTQQRRFPDKTEGIQNLSWNVMGETEEVVGGRFRRRVETVPLYFQLDMLDAAGQLFKGTTEEDATDGDILDFNDAGSGSGSGPEELIDQLASCDGIVYLFDPVRENKEGDEFRHVQWALQNIVHRASNEGRLIGRHLPHFLAVCITKLDDPKVFHTAYKRGYLTADPDDPHLFPRVREDKAEDLFRELGNLSPTRSALMVHNAINAAFLPDRVCYFATSSVGFYLARTSSRFRAANFQNVVPHPTQEREYTIRGDIHPINVLEPLLWLGEKTRQR</sequence>
<dbReference type="EMBL" id="CP059572">
    <property type="protein sequence ID" value="QXJ21212.1"/>
    <property type="molecule type" value="Genomic_DNA"/>
</dbReference>
<dbReference type="InterPro" id="IPR027417">
    <property type="entry name" value="P-loop_NTPase"/>
</dbReference>
<evidence type="ECO:0000313" key="2">
    <source>
        <dbReference type="Proteomes" id="UP001049518"/>
    </source>
</evidence>
<gene>
    <name evidence="1" type="ORF">AGRA3207_002044</name>
</gene>
<organism evidence="1 2">
    <name type="scientific">Actinomadura graeca</name>
    <dbReference type="NCBI Taxonomy" id="2750812"/>
    <lineage>
        <taxon>Bacteria</taxon>
        <taxon>Bacillati</taxon>
        <taxon>Actinomycetota</taxon>
        <taxon>Actinomycetes</taxon>
        <taxon>Streptosporangiales</taxon>
        <taxon>Thermomonosporaceae</taxon>
        <taxon>Actinomadura</taxon>
    </lineage>
</organism>
<accession>A0ABX8QR59</accession>
<evidence type="ECO:0008006" key="3">
    <source>
        <dbReference type="Google" id="ProtNLM"/>
    </source>
</evidence>